<accession>A0A382X1A3</accession>
<dbReference type="Pfam" id="PF02348">
    <property type="entry name" value="CTP_transf_3"/>
    <property type="match status" value="1"/>
</dbReference>
<keyword evidence="2" id="KW-0548">Nucleotidyltransferase</keyword>
<evidence type="ECO:0000256" key="2">
    <source>
        <dbReference type="ARBA" id="ARBA00022695"/>
    </source>
</evidence>
<proteinExistence type="predicted"/>
<dbReference type="GO" id="GO:0008690">
    <property type="term" value="F:3-deoxy-manno-octulosonate cytidylyltransferase activity"/>
    <property type="evidence" value="ECO:0007669"/>
    <property type="project" value="TreeGrafter"/>
</dbReference>
<dbReference type="AlphaFoldDB" id="A0A382X1A3"/>
<dbReference type="PANTHER" id="PTHR42866">
    <property type="entry name" value="3-DEOXY-MANNO-OCTULOSONATE CYTIDYLYLTRANSFERASE"/>
    <property type="match status" value="1"/>
</dbReference>
<dbReference type="SUPFAM" id="SSF53448">
    <property type="entry name" value="Nucleotide-diphospho-sugar transferases"/>
    <property type="match status" value="1"/>
</dbReference>
<dbReference type="GO" id="GO:0005829">
    <property type="term" value="C:cytosol"/>
    <property type="evidence" value="ECO:0007669"/>
    <property type="project" value="TreeGrafter"/>
</dbReference>
<reference evidence="3" key="1">
    <citation type="submission" date="2018-05" db="EMBL/GenBank/DDBJ databases">
        <authorList>
            <person name="Lanie J.A."/>
            <person name="Ng W.-L."/>
            <person name="Kazmierczak K.M."/>
            <person name="Andrzejewski T.M."/>
            <person name="Davidsen T.M."/>
            <person name="Wayne K.J."/>
            <person name="Tettelin H."/>
            <person name="Glass J.I."/>
            <person name="Rusch D."/>
            <person name="Podicherti R."/>
            <person name="Tsui H.-C.T."/>
            <person name="Winkler M.E."/>
        </authorList>
    </citation>
    <scope>NUCLEOTIDE SEQUENCE</scope>
</reference>
<name>A0A382X1A3_9ZZZZ</name>
<organism evidence="3">
    <name type="scientific">marine metagenome</name>
    <dbReference type="NCBI Taxonomy" id="408172"/>
    <lineage>
        <taxon>unclassified sequences</taxon>
        <taxon>metagenomes</taxon>
        <taxon>ecological metagenomes</taxon>
    </lineage>
</organism>
<dbReference type="InterPro" id="IPR029044">
    <property type="entry name" value="Nucleotide-diphossugar_trans"/>
</dbReference>
<gene>
    <name evidence="3" type="ORF">METZ01_LOCUS417860</name>
</gene>
<sequence>MRDSDTPIRVVGVIPAHLSSIRLPRKILLEIYGVPMIEHVRRRALMCEALDGVYVATCDQEIAETVDASGGEVIMTADTHMNGTSRVAEAVESVDCTHVILLQGDEPL</sequence>
<dbReference type="EMBL" id="UINC01164254">
    <property type="protein sequence ID" value="SVD65006.1"/>
    <property type="molecule type" value="Genomic_DNA"/>
</dbReference>
<feature type="non-terminal residue" evidence="3">
    <location>
        <position position="108"/>
    </location>
</feature>
<dbReference type="InterPro" id="IPR003329">
    <property type="entry name" value="Cytidylyl_trans"/>
</dbReference>
<evidence type="ECO:0000313" key="3">
    <source>
        <dbReference type="EMBL" id="SVD65006.1"/>
    </source>
</evidence>
<dbReference type="PANTHER" id="PTHR42866:SF2">
    <property type="entry name" value="3-DEOXY-MANNO-OCTULOSONATE CYTIDYLYLTRANSFERASE, MITOCHONDRIAL"/>
    <property type="match status" value="1"/>
</dbReference>
<dbReference type="Gene3D" id="3.90.550.10">
    <property type="entry name" value="Spore Coat Polysaccharide Biosynthesis Protein SpsA, Chain A"/>
    <property type="match status" value="1"/>
</dbReference>
<evidence type="ECO:0008006" key="4">
    <source>
        <dbReference type="Google" id="ProtNLM"/>
    </source>
</evidence>
<keyword evidence="1" id="KW-0808">Transferase</keyword>
<protein>
    <recommendedName>
        <fullName evidence="4">3-deoxy-manno-octulosonate cytidylyltransferase</fullName>
    </recommendedName>
</protein>
<evidence type="ECO:0000256" key="1">
    <source>
        <dbReference type="ARBA" id="ARBA00022679"/>
    </source>
</evidence>